<dbReference type="Pfam" id="PF24720">
    <property type="entry name" value="DUF7673"/>
    <property type="match status" value="1"/>
</dbReference>
<reference evidence="2 3" key="2">
    <citation type="journal article" date="2011" name="PLoS ONE">
        <title>The Cyst-Dividing Bacterium Ramlibacter tataouinensis TTB310 Genome Reveals a Well-Stocked Toolbox for Adaptation to a Desert Environment.</title>
        <authorList>
            <person name="De Luca G."/>
            <person name="Barakat M."/>
            <person name="Ortet P."/>
            <person name="Fochesato S."/>
            <person name="Jourlin-Castelli C."/>
            <person name="Ansaldi M."/>
            <person name="Py B."/>
            <person name="Fichant G."/>
            <person name="Coutinho P.M."/>
            <person name="Voulhoux R."/>
            <person name="Bastien O."/>
            <person name="Marechal E."/>
            <person name="Henrissat B."/>
            <person name="Quentin Y."/>
            <person name="Noirot P."/>
            <person name="Filloux A."/>
            <person name="Mejean V."/>
            <person name="Dubow M.S."/>
            <person name="Barras F."/>
            <person name="Barbe V."/>
            <person name="Weissenbach J."/>
            <person name="Mihalcescu I."/>
            <person name="Vermeglio A."/>
            <person name="Achouak W."/>
            <person name="Heulin T."/>
        </authorList>
    </citation>
    <scope>NUCLEOTIDE SEQUENCE [LARGE SCALE GENOMIC DNA]</scope>
    <source>
        <strain evidence="3">ATCC BAA-407 / DSM 14655 / LMG 21543 / TTB310</strain>
    </source>
</reference>
<feature type="domain" description="DUF7673" evidence="1">
    <location>
        <begin position="61"/>
        <end position="141"/>
    </location>
</feature>
<dbReference type="RefSeq" id="WP_013899608.1">
    <property type="nucleotide sequence ID" value="NC_015677.1"/>
</dbReference>
<gene>
    <name evidence="2" type="ordered locus">Rta_03050</name>
</gene>
<evidence type="ECO:0000313" key="3">
    <source>
        <dbReference type="Proteomes" id="UP000008385"/>
    </source>
</evidence>
<name>F5Y4Q7_RAMTT</name>
<dbReference type="Proteomes" id="UP000008385">
    <property type="component" value="Chromosome"/>
</dbReference>
<dbReference type="EMBL" id="CP000245">
    <property type="protein sequence ID" value="AEG91375.1"/>
    <property type="molecule type" value="Genomic_DNA"/>
</dbReference>
<proteinExistence type="predicted"/>
<dbReference type="AlphaFoldDB" id="F5Y4Q7"/>
<sequence length="146" mass="16616">MDGAERDRRHRARLERINHVQLVVGRGDRLRIDHEGTLMERARMMVEEISAHQATERGLLAFERLLRLAEEGQARQAREIGEFIAAVWNNKPLPLVTLRGLEPAVGDDMLAVLDAFRYARLNLAEQVEGGPARVCRFLDRRGLARA</sequence>
<evidence type="ECO:0000259" key="1">
    <source>
        <dbReference type="Pfam" id="PF24720"/>
    </source>
</evidence>
<protein>
    <recommendedName>
        <fullName evidence="1">DUF7673 domain-containing protein</fullName>
    </recommendedName>
</protein>
<keyword evidence="3" id="KW-1185">Reference proteome</keyword>
<dbReference type="InterPro" id="IPR056090">
    <property type="entry name" value="DUF7673"/>
</dbReference>
<evidence type="ECO:0000313" key="2">
    <source>
        <dbReference type="EMBL" id="AEG91375.1"/>
    </source>
</evidence>
<accession>F5Y4Q7</accession>
<dbReference type="KEGG" id="rta:Rta_03050"/>
<reference evidence="3" key="1">
    <citation type="submission" date="2006-01" db="EMBL/GenBank/DDBJ databases">
        <title>Genome of the cyst-dividing bacterium Ramlibacter tataouinensis.</title>
        <authorList>
            <person name="Barakat M."/>
            <person name="Ortet P."/>
            <person name="De Luca G."/>
            <person name="Jourlin-Castelli C."/>
            <person name="Ansaldi M."/>
            <person name="Py B."/>
            <person name="Fichant G."/>
            <person name="Coutinho P."/>
            <person name="Voulhoux R."/>
            <person name="Bastien O."/>
            <person name="Roy S."/>
            <person name="Marechal E."/>
            <person name="Henrissat B."/>
            <person name="Quentin Y."/>
            <person name="Noirot P."/>
            <person name="Filloux A."/>
            <person name="Mejean V."/>
            <person name="DuBow M."/>
            <person name="Barras F."/>
            <person name="Heulin T."/>
        </authorList>
    </citation>
    <scope>NUCLEOTIDE SEQUENCE [LARGE SCALE GENOMIC DNA]</scope>
    <source>
        <strain evidence="3">ATCC BAA-407 / DSM 14655 / LMG 21543 / TTB310</strain>
    </source>
</reference>
<dbReference type="HOGENOM" id="CLU_1775894_0_0_4"/>
<dbReference type="STRING" id="365046.Rta_03050"/>
<dbReference type="eggNOG" id="ENOG5033J0W">
    <property type="taxonomic scope" value="Bacteria"/>
</dbReference>
<organism evidence="2 3">
    <name type="scientific">Ramlibacter tataouinensis (strain ATCC BAA-407 / DSM 14655 / LMG 21543 / TTB310)</name>
    <dbReference type="NCBI Taxonomy" id="365046"/>
    <lineage>
        <taxon>Bacteria</taxon>
        <taxon>Pseudomonadati</taxon>
        <taxon>Pseudomonadota</taxon>
        <taxon>Betaproteobacteria</taxon>
        <taxon>Burkholderiales</taxon>
        <taxon>Comamonadaceae</taxon>
        <taxon>Ramlibacter</taxon>
    </lineage>
</organism>
<dbReference type="OrthoDB" id="8903846at2"/>